<evidence type="ECO:0000256" key="1">
    <source>
        <dbReference type="ARBA" id="ARBA00001913"/>
    </source>
</evidence>
<evidence type="ECO:0000256" key="10">
    <source>
        <dbReference type="SAM" id="MobiDB-lite"/>
    </source>
</evidence>
<organism evidence="12 13">
    <name type="scientific">Dicentrarchus labrax</name>
    <name type="common">European seabass</name>
    <name type="synonym">Morone labrax</name>
    <dbReference type="NCBI Taxonomy" id="13489"/>
    <lineage>
        <taxon>Eukaryota</taxon>
        <taxon>Metazoa</taxon>
        <taxon>Chordata</taxon>
        <taxon>Craniata</taxon>
        <taxon>Vertebrata</taxon>
        <taxon>Euteleostomi</taxon>
        <taxon>Actinopterygii</taxon>
        <taxon>Neopterygii</taxon>
        <taxon>Teleostei</taxon>
        <taxon>Neoteleostei</taxon>
        <taxon>Acanthomorphata</taxon>
        <taxon>Eupercaria</taxon>
        <taxon>Moronidae</taxon>
        <taxon>Dicentrarchus</taxon>
    </lineage>
</organism>
<evidence type="ECO:0000256" key="8">
    <source>
        <dbReference type="ARBA" id="ARBA00039200"/>
    </source>
</evidence>
<comment type="similarity">
    <text evidence="3">Belongs to the protein kinase superfamily. CAMK Ser/Thr protein kinase family.</text>
</comment>
<reference evidence="12" key="2">
    <citation type="submission" date="2025-09" db="UniProtKB">
        <authorList>
            <consortium name="Ensembl"/>
        </authorList>
    </citation>
    <scope>IDENTIFICATION</scope>
</reference>
<keyword evidence="6" id="KW-0968">Cytoplasmic vesicle</keyword>
<dbReference type="PROSITE" id="PS50011">
    <property type="entry name" value="PROTEIN_KINASE_DOM"/>
    <property type="match status" value="1"/>
</dbReference>
<evidence type="ECO:0000256" key="6">
    <source>
        <dbReference type="ARBA" id="ARBA00023329"/>
    </source>
</evidence>
<dbReference type="AlphaFoldDB" id="A0A8P4G0N4"/>
<evidence type="ECO:0000313" key="13">
    <source>
        <dbReference type="Proteomes" id="UP000694389"/>
    </source>
</evidence>
<dbReference type="GO" id="GO:0004672">
    <property type="term" value="F:protein kinase activity"/>
    <property type="evidence" value="ECO:0007669"/>
    <property type="project" value="InterPro"/>
</dbReference>
<dbReference type="GO" id="GO:0030659">
    <property type="term" value="C:cytoplasmic vesicle membrane"/>
    <property type="evidence" value="ECO:0007669"/>
    <property type="project" value="UniProtKB-SubCell"/>
</dbReference>
<evidence type="ECO:0000256" key="3">
    <source>
        <dbReference type="ARBA" id="ARBA00006692"/>
    </source>
</evidence>
<keyword evidence="4" id="KW-0112">Calmodulin-binding</keyword>
<dbReference type="Ensembl" id="ENSDLAT00005088718.1">
    <property type="protein sequence ID" value="ENSDLAP00005065313.1"/>
    <property type="gene ID" value="ENSDLAG00005025437.2"/>
</dbReference>
<evidence type="ECO:0000256" key="9">
    <source>
        <dbReference type="ARBA" id="ARBA00055881"/>
    </source>
</evidence>
<evidence type="ECO:0000256" key="5">
    <source>
        <dbReference type="ARBA" id="ARBA00023136"/>
    </source>
</evidence>
<comment type="cofactor">
    <cofactor evidence="1">
        <name>Ca(2+)</name>
        <dbReference type="ChEBI" id="CHEBI:29108"/>
    </cofactor>
</comment>
<evidence type="ECO:0000256" key="4">
    <source>
        <dbReference type="ARBA" id="ARBA00022860"/>
    </source>
</evidence>
<feature type="compositionally biased region" description="Low complexity" evidence="10">
    <location>
        <begin position="370"/>
        <end position="401"/>
    </location>
</feature>
<dbReference type="SUPFAM" id="SSF56112">
    <property type="entry name" value="Protein kinase-like (PK-like)"/>
    <property type="match status" value="1"/>
</dbReference>
<keyword evidence="5" id="KW-0472">Membrane</keyword>
<protein>
    <recommendedName>
        <fullName evidence="8">CaM kinase-like vesicle-associated protein</fullName>
    </recommendedName>
</protein>
<dbReference type="FunFam" id="1.10.510.10:FF:000188">
    <property type="entry name" value="CaM kinase-like vesicle-associated, like"/>
    <property type="match status" value="1"/>
</dbReference>
<dbReference type="Gene3D" id="3.30.200.20">
    <property type="entry name" value="Phosphorylase Kinase, domain 1"/>
    <property type="match status" value="1"/>
</dbReference>
<reference evidence="12" key="1">
    <citation type="submission" date="2025-08" db="UniProtKB">
        <authorList>
            <consortium name="Ensembl"/>
        </authorList>
    </citation>
    <scope>IDENTIFICATION</scope>
</reference>
<name>A0A8P4G0N4_DICLA</name>
<dbReference type="InterPro" id="IPR000719">
    <property type="entry name" value="Prot_kinase_dom"/>
</dbReference>
<feature type="region of interest" description="Disordered" evidence="10">
    <location>
        <begin position="431"/>
        <end position="463"/>
    </location>
</feature>
<evidence type="ECO:0000256" key="2">
    <source>
        <dbReference type="ARBA" id="ARBA00004284"/>
    </source>
</evidence>
<dbReference type="GO" id="GO:0045202">
    <property type="term" value="C:synapse"/>
    <property type="evidence" value="ECO:0007669"/>
    <property type="project" value="UniProtKB-ARBA"/>
</dbReference>
<feature type="region of interest" description="Disordered" evidence="10">
    <location>
        <begin position="360"/>
        <end position="401"/>
    </location>
</feature>
<dbReference type="GO" id="GO:0005516">
    <property type="term" value="F:calmodulin binding"/>
    <property type="evidence" value="ECO:0007669"/>
    <property type="project" value="UniProtKB-KW"/>
</dbReference>
<proteinExistence type="inferred from homology"/>
<dbReference type="Proteomes" id="UP000694389">
    <property type="component" value="Unassembled WGS sequence"/>
</dbReference>
<feature type="domain" description="Protein kinase" evidence="11">
    <location>
        <begin position="58"/>
        <end position="320"/>
    </location>
</feature>
<dbReference type="FunFam" id="3.30.200.20:FF:000155">
    <property type="entry name" value="CaM kinase-like vesicle-associated, like"/>
    <property type="match status" value="1"/>
</dbReference>
<comment type="subunit">
    <text evidence="7">Interacts with calmodulin, in the presence of calcium.</text>
</comment>
<evidence type="ECO:0000259" key="11">
    <source>
        <dbReference type="PROSITE" id="PS50011"/>
    </source>
</evidence>
<dbReference type="PANTHER" id="PTHR24347">
    <property type="entry name" value="SERINE/THREONINE-PROTEIN KINASE"/>
    <property type="match status" value="1"/>
</dbReference>
<evidence type="ECO:0000256" key="7">
    <source>
        <dbReference type="ARBA" id="ARBA00038588"/>
    </source>
</evidence>
<comment type="function">
    <text evidence="9">Does not appear to have detectable kinase activity.</text>
</comment>
<accession>A0A8P4G0N4</accession>
<gene>
    <name evidence="12" type="primary">camkvb</name>
</gene>
<comment type="subcellular location">
    <subcellularLocation>
        <location evidence="2">Cytoplasmic vesicle membrane</location>
        <topology evidence="2">Peripheral membrane protein</topology>
    </subcellularLocation>
</comment>
<dbReference type="Pfam" id="PF00069">
    <property type="entry name" value="Pkinase"/>
    <property type="match status" value="1"/>
</dbReference>
<evidence type="ECO:0000313" key="12">
    <source>
        <dbReference type="Ensembl" id="ENSDLAP00005065313.1"/>
    </source>
</evidence>
<dbReference type="GeneTree" id="ENSGT00940000156468"/>
<sequence>FLLLPDPYGLQLSPHRAHSVQTSASLQKHSPAVAMPFGCLTIGEKKDYNNPSDVTDKYDLGQIVKSEEFCEIFRAKDKTTMKMYTCKKFLKKDGRKVRKAAKNEILILKMVKHPNILQMVDVFETKKEYFLFLELATGREVFDWILDQGYYSERDTSNVVRQVLEAVAYLHSLHIVHRNLKLENLVYYNRLKHSKIVISDFHLAKLENGLIKDPCGTPEYLAPEVVGRQRYGRPVDCWATGVIMYILLSGNPPFYDETDDDDYENHDKNLFRKILAGDYEFDSPYWDEISDSAKSLVARLMEVDQDQRLTAQEAINHEWISGGAASDKNIKENVCAQIEKNFARAKWKKAVRVTTIMKRLRAPEQSDSRATSPAAGAPADTAAPQAANDPSAPSSAATPEGAPAVVTELPAGAEIGQLVPEDGAGVAALAAEPQQPSPALQEAEPTSRCNGEASTTPPPQPFPVMVTLTLLLSHLQH</sequence>
<dbReference type="InterPro" id="IPR011009">
    <property type="entry name" value="Kinase-like_dom_sf"/>
</dbReference>
<dbReference type="Gene3D" id="1.10.510.10">
    <property type="entry name" value="Transferase(Phosphotransferase) domain 1"/>
    <property type="match status" value="1"/>
</dbReference>
<keyword evidence="13" id="KW-1185">Reference proteome</keyword>
<dbReference type="GO" id="GO:0005524">
    <property type="term" value="F:ATP binding"/>
    <property type="evidence" value="ECO:0007669"/>
    <property type="project" value="InterPro"/>
</dbReference>